<proteinExistence type="inferred from homology"/>
<dbReference type="InterPro" id="IPR043128">
    <property type="entry name" value="Rev_trsase/Diguanyl_cyclase"/>
</dbReference>
<evidence type="ECO:0000256" key="9">
    <source>
        <dbReference type="ARBA" id="ARBA00022839"/>
    </source>
</evidence>
<comment type="caution">
    <text evidence="14">The sequence shown here is derived from an EMBL/GenBank/DDBJ whole genome shotgun (WGS) entry which is preliminary data.</text>
</comment>
<dbReference type="CDD" id="cd09680">
    <property type="entry name" value="Cas10_III"/>
    <property type="match status" value="1"/>
</dbReference>
<protein>
    <recommendedName>
        <fullName evidence="3">CRISPR system single-strand-specific deoxyribonuclease Cas10/Csm1 (subtype III-A)</fullName>
    </recommendedName>
    <alternativeName>
        <fullName evidence="12">Cyclic oligoadenylate synthase</fullName>
    </alternativeName>
</protein>
<sequence>MNDQKAKLGIGALLHDIGKVIYRQGNDRRNHSTSGYDYLKTEAGVNDSEVLNCVRYHHASHLKNASIADESLAYIVYIADNIAAFADRRKRENTEEKGFEVSVPLQSVFNILNGNQEELYYQPGDMDPNGEINYPSAEKKKFSENFYQKIRARLTDNLKGIDWTEEYLNSLLAVMEANLSYVPSSTAKAELTDISLFDHVKMTAAVAACIYDYLNEKQLNYKETLFTKEKEFYDQKVFLLFSMDISGIQNFIYTITSKNALRTLRARSFYLEILMEHIIDLLLEKLELSRTNLIYSGGGHCYMLLPNTDGAKAKIKEFEEELKNWFLRYFQTELFVACGYAICDANTLRNIPEGSYAEIFQTVARRIAEKKQHRYSAEDIIWLNNRKINDYTRECKVCKKIGNVDEEGVCPLCRKIEKFSANVLYSDFFTVELEGGEEGLPLPGNCYLLADGERSLKKRMEKDLYFVRTYAKNQMFTGKHVATKLWVGDYTTGNTFEEFAEEAEGINRIGILRADVDNLGQTFVVGFPEQYTTLSRTATLSRQLSIFFKYFIRSILAEGEFSLTGENKGVERKATIIYSGGDDVFIVGTWNDVIELAVDLEEKLKKYTQGTLSISAGIGIYEKSYPISAIAEETGDLESKSKDLPGKNAVTLFEDGESHFLIDGKTEVSDGTYKWEEFINGVVVEKYRVLEDFFGNLEDRGMVFLYRMLELIRNQKEKINFARFVYLLSRLEPTDEGEKKEKYRWFSKKMYEWIQSEKDCRELKTAMNLYAYSHREKGEF</sequence>
<keyword evidence="15" id="KW-1185">Reference proteome</keyword>
<keyword evidence="6" id="KW-0547">Nucleotide-binding</keyword>
<evidence type="ECO:0000313" key="15">
    <source>
        <dbReference type="Proteomes" id="UP001197875"/>
    </source>
</evidence>
<comment type="cofactor">
    <cofactor evidence="1">
        <name>a divalent metal cation</name>
        <dbReference type="ChEBI" id="CHEBI:60240"/>
    </cofactor>
</comment>
<reference evidence="14 15" key="1">
    <citation type="submission" date="2021-10" db="EMBL/GenBank/DDBJ databases">
        <title>Anaerobic single-cell dispensing facilitates the cultivation of human gut bacteria.</title>
        <authorList>
            <person name="Afrizal A."/>
        </authorList>
    </citation>
    <scope>NUCLEOTIDE SEQUENCE [LARGE SCALE GENOMIC DNA]</scope>
    <source>
        <strain evidence="14 15">CLA-AA-H277</strain>
    </source>
</reference>
<dbReference type="SUPFAM" id="SSF109604">
    <property type="entry name" value="HD-domain/PDEase-like"/>
    <property type="match status" value="1"/>
</dbReference>
<evidence type="ECO:0000256" key="2">
    <source>
        <dbReference type="ARBA" id="ARBA00005700"/>
    </source>
</evidence>
<evidence type="ECO:0000256" key="12">
    <source>
        <dbReference type="ARBA" id="ARBA00032922"/>
    </source>
</evidence>
<dbReference type="InterPro" id="IPR054767">
    <property type="entry name" value="Cas10-Cmr2_palm2"/>
</dbReference>
<dbReference type="GO" id="GO:0004519">
    <property type="term" value="F:endonuclease activity"/>
    <property type="evidence" value="ECO:0007669"/>
    <property type="project" value="UniProtKB-KW"/>
</dbReference>
<evidence type="ECO:0000259" key="13">
    <source>
        <dbReference type="PROSITE" id="PS50887"/>
    </source>
</evidence>
<dbReference type="GO" id="GO:0016740">
    <property type="term" value="F:transferase activity"/>
    <property type="evidence" value="ECO:0007669"/>
    <property type="project" value="UniProtKB-KW"/>
</dbReference>
<dbReference type="EMBL" id="JAJEPR010000007">
    <property type="protein sequence ID" value="MCC2189365.1"/>
    <property type="molecule type" value="Genomic_DNA"/>
</dbReference>
<dbReference type="Pfam" id="PF22335">
    <property type="entry name" value="Cas10-Cmr2_palm2"/>
    <property type="match status" value="1"/>
</dbReference>
<dbReference type="PROSITE" id="PS50887">
    <property type="entry name" value="GGDEF"/>
    <property type="match status" value="1"/>
</dbReference>
<evidence type="ECO:0000256" key="11">
    <source>
        <dbReference type="ARBA" id="ARBA00023118"/>
    </source>
</evidence>
<dbReference type="GO" id="GO:0005524">
    <property type="term" value="F:ATP binding"/>
    <property type="evidence" value="ECO:0007669"/>
    <property type="project" value="UniProtKB-KW"/>
</dbReference>
<gene>
    <name evidence="14" type="primary">cas10</name>
    <name evidence="14" type="ORF">LKD71_06000</name>
</gene>
<evidence type="ECO:0000256" key="6">
    <source>
        <dbReference type="ARBA" id="ARBA00022741"/>
    </source>
</evidence>
<keyword evidence="9" id="KW-0269">Exonuclease</keyword>
<keyword evidence="5" id="KW-0540">Nuclease</keyword>
<accession>A0AAE3DRS2</accession>
<dbReference type="InterPro" id="IPR006674">
    <property type="entry name" value="HD_domain"/>
</dbReference>
<evidence type="ECO:0000256" key="8">
    <source>
        <dbReference type="ARBA" id="ARBA00022801"/>
    </source>
</evidence>
<dbReference type="Gene3D" id="3.30.70.270">
    <property type="match status" value="1"/>
</dbReference>
<keyword evidence="11" id="KW-0051">Antiviral defense</keyword>
<evidence type="ECO:0000256" key="7">
    <source>
        <dbReference type="ARBA" id="ARBA00022759"/>
    </source>
</evidence>
<dbReference type="Pfam" id="PF20824">
    <property type="entry name" value="Cmr2_hel_dom2"/>
    <property type="match status" value="1"/>
</dbReference>
<keyword evidence="8" id="KW-0378">Hydrolase</keyword>
<dbReference type="GO" id="GO:0004527">
    <property type="term" value="F:exonuclease activity"/>
    <property type="evidence" value="ECO:0007669"/>
    <property type="project" value="UniProtKB-KW"/>
</dbReference>
<evidence type="ECO:0000256" key="5">
    <source>
        <dbReference type="ARBA" id="ARBA00022722"/>
    </source>
</evidence>
<dbReference type="InterPro" id="IPR048693">
    <property type="entry name" value="Cmr2-like_C"/>
</dbReference>
<dbReference type="PANTHER" id="PTHR36528:SF1">
    <property type="entry name" value="CRISPR SYSTEM SINGLE-STRAND-SPECIFIC DEOXYRIBONUCLEASE CAS10_CSM1 (SUBTYPE III-A)"/>
    <property type="match status" value="1"/>
</dbReference>
<dbReference type="AlphaFoldDB" id="A0AAE3DRS2"/>
<feature type="domain" description="GGDEF" evidence="13">
    <location>
        <begin position="507"/>
        <end position="655"/>
    </location>
</feature>
<comment type="similarity">
    <text evidence="2">Belongs to the CRISPR-associated Cas10/Csm1 family.</text>
</comment>
<dbReference type="InterPro" id="IPR052117">
    <property type="entry name" value="Cas10/Csm1_subtype-III-A"/>
</dbReference>
<dbReference type="Proteomes" id="UP001197875">
    <property type="component" value="Unassembled WGS sequence"/>
</dbReference>
<keyword evidence="7" id="KW-0255">Endonuclease</keyword>
<keyword evidence="10" id="KW-0067">ATP-binding</keyword>
<evidence type="ECO:0000256" key="3">
    <source>
        <dbReference type="ARBA" id="ARBA00014333"/>
    </source>
</evidence>
<dbReference type="InterPro" id="IPR041062">
    <property type="entry name" value="Csm1_B"/>
</dbReference>
<dbReference type="RefSeq" id="WP_227614723.1">
    <property type="nucleotide sequence ID" value="NZ_JAJEPR010000007.1"/>
</dbReference>
<dbReference type="Gene3D" id="1.10.3210.10">
    <property type="entry name" value="Hypothetical protein af1432"/>
    <property type="match status" value="1"/>
</dbReference>
<dbReference type="PANTHER" id="PTHR36528">
    <property type="entry name" value="CRISPR SYSTEM SINGLE-STRAND-SPECIFIC DEOXYRIBONUCLEASE CAS10/CSM1 (SUBTYPE III-A)"/>
    <property type="match status" value="1"/>
</dbReference>
<organism evidence="14 15">
    <name type="scientific">Fusicatenibacter faecihominis</name>
    <dbReference type="NCBI Taxonomy" id="2881276"/>
    <lineage>
        <taxon>Bacteria</taxon>
        <taxon>Bacillati</taxon>
        <taxon>Bacillota</taxon>
        <taxon>Clostridia</taxon>
        <taxon>Lachnospirales</taxon>
        <taxon>Lachnospiraceae</taxon>
        <taxon>Fusicatenibacter</taxon>
    </lineage>
</organism>
<name>A0AAE3DRS2_9FIRM</name>
<dbReference type="Pfam" id="PF01966">
    <property type="entry name" value="HD"/>
    <property type="match status" value="1"/>
</dbReference>
<dbReference type="GO" id="GO:0051607">
    <property type="term" value="P:defense response to virus"/>
    <property type="evidence" value="ECO:0007669"/>
    <property type="project" value="UniProtKB-KW"/>
</dbReference>
<dbReference type="NCBIfam" id="TIGR02578">
    <property type="entry name" value="cas_TM1811_Csm1"/>
    <property type="match status" value="1"/>
</dbReference>
<dbReference type="InterPro" id="IPR013408">
    <property type="entry name" value="Cas10/Csm1"/>
</dbReference>
<dbReference type="Pfam" id="PF18211">
    <property type="entry name" value="Csm1_B"/>
    <property type="match status" value="1"/>
</dbReference>
<evidence type="ECO:0000256" key="4">
    <source>
        <dbReference type="ARBA" id="ARBA00022679"/>
    </source>
</evidence>
<evidence type="ECO:0000256" key="1">
    <source>
        <dbReference type="ARBA" id="ARBA00001968"/>
    </source>
</evidence>
<evidence type="ECO:0000256" key="10">
    <source>
        <dbReference type="ARBA" id="ARBA00022840"/>
    </source>
</evidence>
<evidence type="ECO:0000313" key="14">
    <source>
        <dbReference type="EMBL" id="MCC2189365.1"/>
    </source>
</evidence>
<keyword evidence="4" id="KW-0808">Transferase</keyword>
<dbReference type="InterPro" id="IPR000160">
    <property type="entry name" value="GGDEF_dom"/>
</dbReference>